<dbReference type="PROSITE" id="PS51257">
    <property type="entry name" value="PROKAR_LIPOPROTEIN"/>
    <property type="match status" value="1"/>
</dbReference>
<dbReference type="InterPro" id="IPR001119">
    <property type="entry name" value="SLH_dom"/>
</dbReference>
<keyword evidence="3" id="KW-0732">Signal</keyword>
<proteinExistence type="inferred from homology"/>
<keyword evidence="7" id="KW-1185">Reference proteome</keyword>
<evidence type="ECO:0000256" key="3">
    <source>
        <dbReference type="SAM" id="SignalP"/>
    </source>
</evidence>
<evidence type="ECO:0000259" key="4">
    <source>
        <dbReference type="PROSITE" id="PS50983"/>
    </source>
</evidence>
<dbReference type="GO" id="GO:0071281">
    <property type="term" value="P:cellular response to iron ion"/>
    <property type="evidence" value="ECO:0007669"/>
    <property type="project" value="TreeGrafter"/>
</dbReference>
<evidence type="ECO:0000256" key="2">
    <source>
        <dbReference type="ARBA" id="ARBA00022737"/>
    </source>
</evidence>
<feature type="domain" description="SLH" evidence="5">
    <location>
        <begin position="369"/>
        <end position="435"/>
    </location>
</feature>
<evidence type="ECO:0000256" key="1">
    <source>
        <dbReference type="ARBA" id="ARBA00008814"/>
    </source>
</evidence>
<dbReference type="InterPro" id="IPR050902">
    <property type="entry name" value="ABC_Transporter_SBP"/>
</dbReference>
<dbReference type="PROSITE" id="PS51272">
    <property type="entry name" value="SLH"/>
    <property type="match status" value="1"/>
</dbReference>
<feature type="chain" id="PRO_5038535464" evidence="3">
    <location>
        <begin position="23"/>
        <end position="488"/>
    </location>
</feature>
<gene>
    <name evidence="6" type="ORF">H8709_00505</name>
</gene>
<feature type="domain" description="Fe/B12 periplasmic-binding" evidence="4">
    <location>
        <begin position="62"/>
        <end position="322"/>
    </location>
</feature>
<comment type="caution">
    <text evidence="6">The sequence shown here is derived from an EMBL/GenBank/DDBJ whole genome shotgun (WGS) entry which is preliminary data.</text>
</comment>
<name>A0A926IAP0_9FIRM</name>
<evidence type="ECO:0000313" key="6">
    <source>
        <dbReference type="EMBL" id="MBC8569310.1"/>
    </source>
</evidence>
<dbReference type="InterPro" id="IPR002491">
    <property type="entry name" value="ABC_transptr_periplasmic_BD"/>
</dbReference>
<evidence type="ECO:0000259" key="5">
    <source>
        <dbReference type="PROSITE" id="PS51272"/>
    </source>
</evidence>
<organism evidence="6 7">
    <name type="scientific">Zongyangia hominis</name>
    <dbReference type="NCBI Taxonomy" id="2763677"/>
    <lineage>
        <taxon>Bacteria</taxon>
        <taxon>Bacillati</taxon>
        <taxon>Bacillota</taxon>
        <taxon>Clostridia</taxon>
        <taxon>Eubacteriales</taxon>
        <taxon>Oscillospiraceae</taxon>
        <taxon>Zongyangia</taxon>
    </lineage>
</organism>
<comment type="similarity">
    <text evidence="1">Belongs to the bacterial solute-binding protein 8 family.</text>
</comment>
<dbReference type="PANTHER" id="PTHR30535:SF34">
    <property type="entry name" value="MOLYBDATE-BINDING PROTEIN MOLA"/>
    <property type="match status" value="1"/>
</dbReference>
<dbReference type="EMBL" id="JACRTC010000001">
    <property type="protein sequence ID" value="MBC8569310.1"/>
    <property type="molecule type" value="Genomic_DNA"/>
</dbReference>
<dbReference type="PROSITE" id="PS50983">
    <property type="entry name" value="FE_B12_PBP"/>
    <property type="match status" value="1"/>
</dbReference>
<dbReference type="Proteomes" id="UP000660861">
    <property type="component" value="Unassembled WGS sequence"/>
</dbReference>
<dbReference type="SUPFAM" id="SSF53807">
    <property type="entry name" value="Helical backbone' metal receptor"/>
    <property type="match status" value="1"/>
</dbReference>
<feature type="signal peptide" evidence="3">
    <location>
        <begin position="1"/>
        <end position="22"/>
    </location>
</feature>
<protein>
    <submittedName>
        <fullName evidence="6">ABC transporter substrate-binding protein</fullName>
    </submittedName>
</protein>
<evidence type="ECO:0000313" key="7">
    <source>
        <dbReference type="Proteomes" id="UP000660861"/>
    </source>
</evidence>
<sequence length="488" mass="53184">MQIGKQLTAFLLSTCLCLGLLAGCGKPPAPGEGGSLSASGNTAIRFTDDEGREIRLDGPCRRIISLYSAHTENLFTLGAGEQIIGVSDTSIYPPEAAALDIYDYQSDPEKVIAAQPDLVLIRPFITDKAPDFVKAIENAGIPVVSLYPEKFELFDEYIAHLGSLVGKEEEAKEKLAEFHRNLDAIGELTAQVKTKQRVFFESTEVNLRTITADSMPAHAIALAGGENVAGDVSPVKAGSSIAPFGEEKVLSLADSIDVYVSQSGAMNAGGSVHGISIRPGFDTIQAVKDGRVYLINEKIISSPTFRFYKGVRELARYLYPEIMDDLAAYENDEAATRRDLANIMVKAAHLPIYVTSSSKYYKQDHKGHVYGWFEDVAWTDPDFDAIETVVTSGYLDWEKDGIKQLFHPEDPVTREELAQAIFLMGDYERGAGAAIADLDACENKNIVQIMVDNGVFALIDGKFEPERAVTQREIVEAFAKAGPLGREA</sequence>
<keyword evidence="2" id="KW-0677">Repeat</keyword>
<dbReference type="RefSeq" id="WP_262396417.1">
    <property type="nucleotide sequence ID" value="NZ_JACRTC010000001.1"/>
</dbReference>
<accession>A0A926IAP0</accession>
<reference evidence="6" key="1">
    <citation type="submission" date="2020-08" db="EMBL/GenBank/DDBJ databases">
        <title>Genome public.</title>
        <authorList>
            <person name="Liu C."/>
            <person name="Sun Q."/>
        </authorList>
    </citation>
    <scope>NUCLEOTIDE SEQUENCE</scope>
    <source>
        <strain evidence="6">NSJ-54</strain>
    </source>
</reference>
<dbReference type="AlphaFoldDB" id="A0A926IAP0"/>
<dbReference type="Gene3D" id="3.40.50.1980">
    <property type="entry name" value="Nitrogenase molybdenum iron protein domain"/>
    <property type="match status" value="2"/>
</dbReference>
<dbReference type="Pfam" id="PF01497">
    <property type="entry name" value="Peripla_BP_2"/>
    <property type="match status" value="1"/>
</dbReference>
<dbReference type="PANTHER" id="PTHR30535">
    <property type="entry name" value="VITAMIN B12-BINDING PROTEIN"/>
    <property type="match status" value="1"/>
</dbReference>